<dbReference type="CDD" id="cd16917">
    <property type="entry name" value="HATPase_UhpB-NarQ-NarX-like"/>
    <property type="match status" value="1"/>
</dbReference>
<dbReference type="GO" id="GO:0046983">
    <property type="term" value="F:protein dimerization activity"/>
    <property type="evidence" value="ECO:0007669"/>
    <property type="project" value="InterPro"/>
</dbReference>
<evidence type="ECO:0000256" key="7">
    <source>
        <dbReference type="ARBA" id="ARBA00022840"/>
    </source>
</evidence>
<keyword evidence="3" id="KW-0597">Phosphoprotein</keyword>
<evidence type="ECO:0000313" key="12">
    <source>
        <dbReference type="Proteomes" id="UP000601223"/>
    </source>
</evidence>
<feature type="domain" description="Histidine kinase/HSP90-like ATPase" evidence="10">
    <location>
        <begin position="299"/>
        <end position="388"/>
    </location>
</feature>
<dbReference type="SMART" id="SM00387">
    <property type="entry name" value="HATPase_c"/>
    <property type="match status" value="1"/>
</dbReference>
<feature type="transmembrane region" description="Helical" evidence="9">
    <location>
        <begin position="44"/>
        <end position="63"/>
    </location>
</feature>
<dbReference type="EC" id="2.7.13.3" evidence="2"/>
<evidence type="ECO:0000256" key="5">
    <source>
        <dbReference type="ARBA" id="ARBA00022741"/>
    </source>
</evidence>
<keyword evidence="9" id="KW-0812">Transmembrane</keyword>
<comment type="catalytic activity">
    <reaction evidence="1">
        <text>ATP + protein L-histidine = ADP + protein N-phospho-L-histidine.</text>
        <dbReference type="EC" id="2.7.13.3"/>
    </reaction>
</comment>
<dbReference type="EMBL" id="BONF01000036">
    <property type="protein sequence ID" value="GIF84289.1"/>
    <property type="molecule type" value="Genomic_DNA"/>
</dbReference>
<reference evidence="11 12" key="1">
    <citation type="submission" date="2021-01" db="EMBL/GenBank/DDBJ databases">
        <title>Whole genome shotgun sequence of Catellatospora bangladeshensis NBRC 107357.</title>
        <authorList>
            <person name="Komaki H."/>
            <person name="Tamura T."/>
        </authorList>
    </citation>
    <scope>NUCLEOTIDE SEQUENCE [LARGE SCALE GENOMIC DNA]</scope>
    <source>
        <strain evidence="11 12">NBRC 107357</strain>
    </source>
</reference>
<dbReference type="InterPro" id="IPR036890">
    <property type="entry name" value="HATPase_C_sf"/>
</dbReference>
<dbReference type="PANTHER" id="PTHR24421">
    <property type="entry name" value="NITRATE/NITRITE SENSOR PROTEIN NARX-RELATED"/>
    <property type="match status" value="1"/>
</dbReference>
<accession>A0A8J3JV50</accession>
<keyword evidence="6 11" id="KW-0418">Kinase</keyword>
<dbReference type="InterPro" id="IPR011712">
    <property type="entry name" value="Sig_transdc_His_kin_sub3_dim/P"/>
</dbReference>
<dbReference type="RefSeq" id="WP_239126061.1">
    <property type="nucleotide sequence ID" value="NZ_BONF01000036.1"/>
</dbReference>
<evidence type="ECO:0000256" key="1">
    <source>
        <dbReference type="ARBA" id="ARBA00000085"/>
    </source>
</evidence>
<protein>
    <recommendedName>
        <fullName evidence="2">histidine kinase</fullName>
        <ecNumber evidence="2">2.7.13.3</ecNumber>
    </recommendedName>
</protein>
<keyword evidence="4" id="KW-0808">Transferase</keyword>
<comment type="caution">
    <text evidence="11">The sequence shown here is derived from an EMBL/GenBank/DDBJ whole genome shotgun (WGS) entry which is preliminary data.</text>
</comment>
<evidence type="ECO:0000256" key="8">
    <source>
        <dbReference type="ARBA" id="ARBA00023012"/>
    </source>
</evidence>
<sequence length="390" mass="41109">MSQDPPPPSRTPLRGAVLGTLRVLAVVLYPLALIASLDGAGGPLGYRFLGTALPLVIMLLPMALLPRLPLAALGLALTGTAVLNYLVDPHTAAYLWQVRNLQVIGLDLLVGVLAATRRPRVSLPAAVSVLAVQALLTGSSRYNIDDLASEAVILTLGMAAAWLGGHQLGAYRRQRAAQRASATAQAVTDERLRIARELHDMVAHSIGVIAIQAGMGRRVIDTRPEAARDALAAIEDTSRETLAGLRRMLGALRRADGDGPAREPAPGLADLDRLVAHASAAGVEVRVRRVGGERHLPPEIDLSAYRIVQEAVTNVVRHAAARACQVVVEQRDGELLIEVVDDGRGGPVGSGYGIAGMRERVGLLHGRFDAGPRPEGGFRVAARLPLVAAS</sequence>
<proteinExistence type="predicted"/>
<dbReference type="AlphaFoldDB" id="A0A8J3JV50"/>
<evidence type="ECO:0000256" key="9">
    <source>
        <dbReference type="SAM" id="Phobius"/>
    </source>
</evidence>
<organism evidence="11 12">
    <name type="scientific">Catellatospora bangladeshensis</name>
    <dbReference type="NCBI Taxonomy" id="310355"/>
    <lineage>
        <taxon>Bacteria</taxon>
        <taxon>Bacillati</taxon>
        <taxon>Actinomycetota</taxon>
        <taxon>Actinomycetes</taxon>
        <taxon>Micromonosporales</taxon>
        <taxon>Micromonosporaceae</taxon>
        <taxon>Catellatospora</taxon>
    </lineage>
</organism>
<name>A0A8J3JV50_9ACTN</name>
<keyword evidence="5" id="KW-0547">Nucleotide-binding</keyword>
<dbReference type="Gene3D" id="1.20.5.1930">
    <property type="match status" value="1"/>
</dbReference>
<dbReference type="GO" id="GO:0000155">
    <property type="term" value="F:phosphorelay sensor kinase activity"/>
    <property type="evidence" value="ECO:0007669"/>
    <property type="project" value="InterPro"/>
</dbReference>
<keyword evidence="8" id="KW-0902">Two-component regulatory system</keyword>
<dbReference type="InterPro" id="IPR050482">
    <property type="entry name" value="Sensor_HK_TwoCompSys"/>
</dbReference>
<evidence type="ECO:0000256" key="6">
    <source>
        <dbReference type="ARBA" id="ARBA00022777"/>
    </source>
</evidence>
<dbReference type="PANTHER" id="PTHR24421:SF10">
    <property type="entry name" value="NITRATE_NITRITE SENSOR PROTEIN NARQ"/>
    <property type="match status" value="1"/>
</dbReference>
<dbReference type="Pfam" id="PF07730">
    <property type="entry name" value="HisKA_3"/>
    <property type="match status" value="1"/>
</dbReference>
<keyword evidence="9" id="KW-1133">Transmembrane helix</keyword>
<gene>
    <name evidence="11" type="ORF">Cba03nite_56380</name>
</gene>
<dbReference type="Pfam" id="PF02518">
    <property type="entry name" value="HATPase_c"/>
    <property type="match status" value="1"/>
</dbReference>
<evidence type="ECO:0000259" key="10">
    <source>
        <dbReference type="SMART" id="SM00387"/>
    </source>
</evidence>
<evidence type="ECO:0000256" key="4">
    <source>
        <dbReference type="ARBA" id="ARBA00022679"/>
    </source>
</evidence>
<evidence type="ECO:0000256" key="2">
    <source>
        <dbReference type="ARBA" id="ARBA00012438"/>
    </source>
</evidence>
<keyword evidence="7" id="KW-0067">ATP-binding</keyword>
<dbReference type="SUPFAM" id="SSF55874">
    <property type="entry name" value="ATPase domain of HSP90 chaperone/DNA topoisomerase II/histidine kinase"/>
    <property type="match status" value="1"/>
</dbReference>
<evidence type="ECO:0000256" key="3">
    <source>
        <dbReference type="ARBA" id="ARBA00022553"/>
    </source>
</evidence>
<dbReference type="GO" id="GO:0016020">
    <property type="term" value="C:membrane"/>
    <property type="evidence" value="ECO:0007669"/>
    <property type="project" value="InterPro"/>
</dbReference>
<feature type="transmembrane region" description="Helical" evidence="9">
    <location>
        <begin position="12"/>
        <end position="32"/>
    </location>
</feature>
<dbReference type="InterPro" id="IPR003594">
    <property type="entry name" value="HATPase_dom"/>
</dbReference>
<evidence type="ECO:0000313" key="11">
    <source>
        <dbReference type="EMBL" id="GIF84289.1"/>
    </source>
</evidence>
<dbReference type="GO" id="GO:0005524">
    <property type="term" value="F:ATP binding"/>
    <property type="evidence" value="ECO:0007669"/>
    <property type="project" value="UniProtKB-KW"/>
</dbReference>
<dbReference type="Proteomes" id="UP000601223">
    <property type="component" value="Unassembled WGS sequence"/>
</dbReference>
<keyword evidence="9" id="KW-0472">Membrane</keyword>
<dbReference type="Gene3D" id="3.30.565.10">
    <property type="entry name" value="Histidine kinase-like ATPase, C-terminal domain"/>
    <property type="match status" value="1"/>
</dbReference>
<keyword evidence="12" id="KW-1185">Reference proteome</keyword>